<dbReference type="InterPro" id="IPR036318">
    <property type="entry name" value="FAD-bd_PCMH-like_sf"/>
</dbReference>
<dbReference type="GO" id="GO:0003824">
    <property type="term" value="F:catalytic activity"/>
    <property type="evidence" value="ECO:0007669"/>
    <property type="project" value="InterPro"/>
</dbReference>
<dbReference type="GO" id="GO:0071949">
    <property type="term" value="F:FAD binding"/>
    <property type="evidence" value="ECO:0007669"/>
    <property type="project" value="InterPro"/>
</dbReference>
<dbReference type="Pfam" id="PF01565">
    <property type="entry name" value="FAD_binding_4"/>
    <property type="match status" value="1"/>
</dbReference>
<comment type="caution">
    <text evidence="5">The sequence shown here is derived from an EMBL/GenBank/DDBJ whole genome shotgun (WGS) entry which is preliminary data.</text>
</comment>
<dbReference type="PANTHER" id="PTHR43716">
    <property type="entry name" value="D-2-HYDROXYGLUTARATE DEHYDROGENASE, MITOCHONDRIAL"/>
    <property type="match status" value="1"/>
</dbReference>
<dbReference type="InterPro" id="IPR016164">
    <property type="entry name" value="FAD-linked_Oxase-like_C"/>
</dbReference>
<dbReference type="Gene3D" id="3.30.70.2190">
    <property type="match status" value="1"/>
</dbReference>
<dbReference type="InterPro" id="IPR051264">
    <property type="entry name" value="FAD-oxidored/transferase_4"/>
</dbReference>
<sequence length="475" mass="50223">MSLIPQFRSLLGDAAVLTEAAAMAPYAEDWRGRYRGNAACVVLPSNTGQVAQVVRACAEARVPLVPQGGNTSLCEGAVPGKGDEGWVVLSLQRMRRIRSVDLANNSMTVDAGCVLAAVQDAAAEQGRQYGVSLGAEGSCQIGGNIATNAGGTGVLRYGNTRDNILGLEVVLPDGRIWSGLNGLRKNNTGLDLKHLFVGSEGTLGVITGATLKLHPLTTAYANAWMAVPTPQAALDVLGLFQQRVGGVLGAYEMMNALQLDIVLAHVENRRAPLAATHPWHVLVELADTGGEDALGEALQEVLRRGLEAGLILDVAVATNRAQRDAWWQVRHSVTEGNKKAGMGIATDPAVPVSAVPAFIERATAAAHAVLPGAPIIIVAHLGDGNVHFIPQASFAQWESWADPHAMASRIKHAVNQVAHELGGTFSAEHGIGQALTGDMAEFKADVELDLMRRIKQLVDPHNLFNPGRLLPSHPR</sequence>
<evidence type="ECO:0000256" key="2">
    <source>
        <dbReference type="ARBA" id="ARBA00022630"/>
    </source>
</evidence>
<dbReference type="PANTHER" id="PTHR43716:SF2">
    <property type="entry name" value="BLL6224 PROTEIN"/>
    <property type="match status" value="1"/>
</dbReference>
<evidence type="ECO:0000313" key="5">
    <source>
        <dbReference type="EMBL" id="MBG9387974.1"/>
    </source>
</evidence>
<evidence type="ECO:0000256" key="3">
    <source>
        <dbReference type="ARBA" id="ARBA00022827"/>
    </source>
</evidence>
<dbReference type="RefSeq" id="WP_196985856.1">
    <property type="nucleotide sequence ID" value="NZ_JADWYS010000001.1"/>
</dbReference>
<dbReference type="InterPro" id="IPR006094">
    <property type="entry name" value="Oxid_FAD_bind_N"/>
</dbReference>
<dbReference type="InterPro" id="IPR016166">
    <property type="entry name" value="FAD-bd_PCMH"/>
</dbReference>
<dbReference type="SUPFAM" id="SSF56176">
    <property type="entry name" value="FAD-binding/transporter-associated domain-like"/>
    <property type="match status" value="1"/>
</dbReference>
<comment type="similarity">
    <text evidence="1">Belongs to the FAD-binding oxidoreductase/transferase type 4 family.</text>
</comment>
<protein>
    <submittedName>
        <fullName evidence="5">FAD-binding oxidoreductase</fullName>
    </submittedName>
</protein>
<reference evidence="5" key="1">
    <citation type="submission" date="2020-11" db="EMBL/GenBank/DDBJ databases">
        <title>Bacterial whole genome sequence for Caenimonas sp. DR4.4.</title>
        <authorList>
            <person name="Le V."/>
            <person name="Ko S.-R."/>
            <person name="Ahn C.-Y."/>
            <person name="Oh H.-M."/>
        </authorList>
    </citation>
    <scope>NUCLEOTIDE SEQUENCE</scope>
    <source>
        <strain evidence="5">DR4.4</strain>
    </source>
</reference>
<proteinExistence type="inferred from homology"/>
<dbReference type="InterPro" id="IPR016171">
    <property type="entry name" value="Vanillyl_alc_oxidase_C-sub2"/>
</dbReference>
<dbReference type="InterPro" id="IPR004113">
    <property type="entry name" value="FAD-bd_oxidored_4_C"/>
</dbReference>
<dbReference type="Gene3D" id="3.30.70.2740">
    <property type="match status" value="1"/>
</dbReference>
<dbReference type="SUPFAM" id="SSF55103">
    <property type="entry name" value="FAD-linked oxidases, C-terminal domain"/>
    <property type="match status" value="1"/>
</dbReference>
<dbReference type="AlphaFoldDB" id="A0A931H3P0"/>
<dbReference type="Gene3D" id="3.30.43.10">
    <property type="entry name" value="Uridine Diphospho-n-acetylenolpyruvylglucosamine Reductase, domain 2"/>
    <property type="match status" value="1"/>
</dbReference>
<organism evidence="5 6">
    <name type="scientific">Caenimonas aquaedulcis</name>
    <dbReference type="NCBI Taxonomy" id="2793270"/>
    <lineage>
        <taxon>Bacteria</taxon>
        <taxon>Pseudomonadati</taxon>
        <taxon>Pseudomonadota</taxon>
        <taxon>Betaproteobacteria</taxon>
        <taxon>Burkholderiales</taxon>
        <taxon>Comamonadaceae</taxon>
        <taxon>Caenimonas</taxon>
    </lineage>
</organism>
<dbReference type="Gene3D" id="3.30.465.10">
    <property type="match status" value="1"/>
</dbReference>
<feature type="domain" description="FAD-binding PCMH-type" evidence="4">
    <location>
        <begin position="34"/>
        <end position="216"/>
    </location>
</feature>
<keyword evidence="2" id="KW-0285">Flavoprotein</keyword>
<dbReference type="PROSITE" id="PS51387">
    <property type="entry name" value="FAD_PCMH"/>
    <property type="match status" value="1"/>
</dbReference>
<keyword evidence="3" id="KW-0274">FAD</keyword>
<keyword evidence="6" id="KW-1185">Reference proteome</keyword>
<dbReference type="GO" id="GO:0022904">
    <property type="term" value="P:respiratory electron transport chain"/>
    <property type="evidence" value="ECO:0007669"/>
    <property type="project" value="TreeGrafter"/>
</dbReference>
<dbReference type="InterPro" id="IPR016169">
    <property type="entry name" value="FAD-bd_PCMH_sub2"/>
</dbReference>
<evidence type="ECO:0000256" key="1">
    <source>
        <dbReference type="ARBA" id="ARBA00008000"/>
    </source>
</evidence>
<dbReference type="EMBL" id="JADWYS010000001">
    <property type="protein sequence ID" value="MBG9387974.1"/>
    <property type="molecule type" value="Genomic_DNA"/>
</dbReference>
<dbReference type="Proteomes" id="UP000651050">
    <property type="component" value="Unassembled WGS sequence"/>
</dbReference>
<dbReference type="InterPro" id="IPR016167">
    <property type="entry name" value="FAD-bd_PCMH_sub1"/>
</dbReference>
<dbReference type="Gene3D" id="1.10.45.10">
    <property type="entry name" value="Vanillyl-alcohol Oxidase, Chain A, domain 4"/>
    <property type="match status" value="1"/>
</dbReference>
<gene>
    <name evidence="5" type="ORF">I5803_08080</name>
</gene>
<name>A0A931H3P0_9BURK</name>
<evidence type="ECO:0000259" key="4">
    <source>
        <dbReference type="PROSITE" id="PS51387"/>
    </source>
</evidence>
<accession>A0A931H3P0</accession>
<evidence type="ECO:0000313" key="6">
    <source>
        <dbReference type="Proteomes" id="UP000651050"/>
    </source>
</evidence>
<dbReference type="Pfam" id="PF02913">
    <property type="entry name" value="FAD-oxidase_C"/>
    <property type="match status" value="1"/>
</dbReference>